<organism evidence="3 4">
    <name type="scientific">Prymnesium parvum</name>
    <name type="common">Toxic golden alga</name>
    <dbReference type="NCBI Taxonomy" id="97485"/>
    <lineage>
        <taxon>Eukaryota</taxon>
        <taxon>Haptista</taxon>
        <taxon>Haptophyta</taxon>
        <taxon>Prymnesiophyceae</taxon>
        <taxon>Prymnesiales</taxon>
        <taxon>Prymnesiaceae</taxon>
        <taxon>Prymnesium</taxon>
    </lineage>
</organism>
<evidence type="ECO:0000313" key="4">
    <source>
        <dbReference type="Proteomes" id="UP001515480"/>
    </source>
</evidence>
<dbReference type="SUPFAM" id="SSF81995">
    <property type="entry name" value="beta-sandwich domain of Sec23/24"/>
    <property type="match status" value="1"/>
</dbReference>
<evidence type="ECO:0000313" key="3">
    <source>
        <dbReference type="EMBL" id="KAL1510765.1"/>
    </source>
</evidence>
<keyword evidence="4" id="KW-1185">Reference proteome</keyword>
<dbReference type="PRINTS" id="PR01217">
    <property type="entry name" value="PRICHEXTENSN"/>
</dbReference>
<dbReference type="PANTHER" id="PTHR13361:SF1">
    <property type="entry name" value="WW DOMAIN-BINDING PROTEIN 11"/>
    <property type="match status" value="1"/>
</dbReference>
<evidence type="ECO:0000256" key="1">
    <source>
        <dbReference type="SAM" id="MobiDB-lite"/>
    </source>
</evidence>
<sequence length="1798" mass="190246">MERAPPLFALLTWAASVGAALLEHEQPAVGTLTPTAPWSHFEFTPRAQASAFSIVAISPSEAFADSRLQLYLQLGRSINATDPPIPADNVTYVLANGTEVVTGCEAGIPSCAQYRISIGRGGAWGVWHAAVYYTGVTNETFRITYTEVLPSPPPHPPPVPPPPSSPPPPVPSTPPPPALPPSLPPPALPPRTPPTPPPPTLPPPSPPSLPPSAPPPTAPPPLAPPPPGVLSFAAAPWLDDPRVGSTTAASFLLNLSTPLHADGSITLEIASPWTFTPNATARFLRSWPPPSLGGPGPDPADLQLGGHTANVTYFPAHVNLSLSYADGTLLLTLVPRTYQEVLHSYSWQLIFNSSTNTTDNVTLLTTATREVQVSDEPLTGTIGVTLFGLQLPLSPGAIDVHATTFYPSGQLMDTTLDSASLTARGLVNVSVGVLDDRAGGVTSIAVHFTTRVTVPSDGQLRLCLPPAFDVAAVRLANISFGAGPAPYAASPLGPAGCVIISPVGLGLVPSSPGRHFVVLDGVRLAPIPGSYCSISLRVQRRVPTVEDLDRFLEGACIDVTPNVITDAAARLAVPRVRAAGALIVSFRITNPLPADGLIELQLPPFLGGAQTTFSCSDEYNGEILVSASNTSASGGSSWPLDGAIASLYLCNDFFPGQQVNILLQRVGNSSAAPTGSLITLHVLGLRAPLYEQNVTSIIGLSTLTADQVTIDVLETAPPSIPITAAPLSIYNVSLGTYFAGKASSIRFVLHLTAELPVGGRFQLRVPEEFELILDTDLDMVMADETWAELASPDYHFTVQPTSLYTANIFVDSGAQIAENTWLNLVFRNVRVPARRMLASGFQLKTSMPVTINGVSSQKLILDNQVLGSPPIPSFQIVSFWRVAAKLEYAYACASTTLYVGFNTSQGIHPYDLIDIILPAGYSIHIGNASSGSSGSTSVGYNMVSLGPGELPVILGDGLPSDAVTQLQGHPSTESVVFHSYTGCALVSADDDPDWALSQGCRIGINMQRQGGAAVAAGSVVVFAISGVIVPGKYSEDNPGPSASVAVSIYSWQQRDLRLDTVEFVGSKVFVTALGPRASVSLGEPRRLADYTTNVTIRFSTPVAFSSGSAVRVTLPSRYFFNTLATDPPVTFTIFSDVSSTSTPLVLTSLRPFASSATAVLSGTGDSLQRNVNYTLVITAVRTGPLPGSSTSFQLDLLNSPDDTSAAQCIRLTLNVQTLGLSSTNMALAESSPVVHTTATFTFRISMPLLPRAEVVISLPKGFDGSIASVSSAEGTTQGTATMISGGFWWTPPDNALSIAGGTLPVALSVVSETLLGLRLSNPTDPYWLRPGDRATISLAGVRNPNSQQTTSAVQATTYAPFQDGGCQTTTGLGCAVEQTRTDGPTLTIDGMSVFSQMGQYTALTETSVAFVFSPTAGQPTPHMRLDFPSGFALTSHDFIPRIKPNQSVPVSATLLKSRSQFELTEVLLELALGGNFSWGVNENSLGDPRLVVLGNENRSIRLESINAEWPGELLDFVTADVSNSSALEGPYVLLVSGVLTPYVETRSTGFELKLYDSITAAEVGVNALDASDDAGVLCISPQPFEHNISNVVEGPLRTNTEATFRIISTPLYFPPEGFVVVQLNIEFVAHEGVQVRNNELGSLLTLHSVEGQLVTFHRRNGSAFTSLDFEFGPILTPIESMSTNDFKLSYEIPETRARVALSSSSITPIEVVPGVISVLSLALNDSHVGVTSTLTVVWNHTNVVADDGEIHVRLPKGFNADLSSWTIDQMQLYPVDGVLTANFWTFESDLEPQDKQDR</sequence>
<dbReference type="GO" id="GO:0005681">
    <property type="term" value="C:spliceosomal complex"/>
    <property type="evidence" value="ECO:0007669"/>
    <property type="project" value="TreeGrafter"/>
</dbReference>
<dbReference type="EMBL" id="JBGBPQ010000015">
    <property type="protein sequence ID" value="KAL1510765.1"/>
    <property type="molecule type" value="Genomic_DNA"/>
</dbReference>
<accession>A0AB34J1N9</accession>
<dbReference type="Proteomes" id="UP001515480">
    <property type="component" value="Unassembled WGS sequence"/>
</dbReference>
<reference evidence="3 4" key="1">
    <citation type="journal article" date="2024" name="Science">
        <title>Giant polyketide synthase enzymes in the biosynthesis of giant marine polyether toxins.</title>
        <authorList>
            <person name="Fallon T.R."/>
            <person name="Shende V.V."/>
            <person name="Wierzbicki I.H."/>
            <person name="Pendleton A.L."/>
            <person name="Watervoot N.F."/>
            <person name="Auber R.P."/>
            <person name="Gonzalez D.J."/>
            <person name="Wisecaver J.H."/>
            <person name="Moore B.S."/>
        </authorList>
    </citation>
    <scope>NUCLEOTIDE SEQUENCE [LARGE SCALE GENOMIC DNA]</scope>
    <source>
        <strain evidence="3 4">12B1</strain>
    </source>
</reference>
<evidence type="ECO:0000256" key="2">
    <source>
        <dbReference type="SAM" id="SignalP"/>
    </source>
</evidence>
<keyword evidence="2" id="KW-0732">Signal</keyword>
<proteinExistence type="predicted"/>
<dbReference type="PANTHER" id="PTHR13361">
    <property type="entry name" value="WW DOMAIN-BINDING PROTEIN 11"/>
    <property type="match status" value="1"/>
</dbReference>
<feature type="chain" id="PRO_5044281668" evidence="2">
    <location>
        <begin position="20"/>
        <end position="1798"/>
    </location>
</feature>
<gene>
    <name evidence="3" type="ORF">AB1Y20_007051</name>
</gene>
<comment type="caution">
    <text evidence="3">The sequence shown here is derived from an EMBL/GenBank/DDBJ whole genome shotgun (WGS) entry which is preliminary data.</text>
</comment>
<protein>
    <submittedName>
        <fullName evidence="3">Uncharacterized protein</fullName>
    </submittedName>
</protein>
<name>A0AB34J1N9_PRYPA</name>
<feature type="signal peptide" evidence="2">
    <location>
        <begin position="1"/>
        <end position="19"/>
    </location>
</feature>
<feature type="region of interest" description="Disordered" evidence="1">
    <location>
        <begin position="151"/>
        <end position="227"/>
    </location>
</feature>